<sequence length="708" mass="80058">MDATIAIENTSRNDEVKMQVLQSVDGLNDHGKTQAKTTHDTPVPESVMHDLQRSPATGQDHPVFEFSAELQCPLNETSAANPDNHLAFTAKSTLDNSIVTSLGGEEAARDLLKSVLSSVLGMYSEIINDEIRQARDDSRPKDAPVHDCTCFTGSASKLIMIDTQTETETETEPEHEPSQTAESSAADTPKETEYEIVAPEDMEVSLCKVDDVRPTPLLKQRTFLPYDPARGAIEEDDNLSSDKYGKWVLVLRRVFNRWDQSLSEVCIDIKSPLVFDVLHKALRDERASLDVEPSLPWPNDGIFRWDIIVDGNADIPRAYRVLAADYRADQYGNKWLQIKAVYIDYDGNRFGTRKVKFTIGDFPGIRYFSDLDVFPLKYHSNHPHVIDNLVARGRRFVDLQGQHFKAHRDVSQNKLRRVMVDTAAMKRLGSCNIEVRDIESELIDGQLTEEHLMLCTDTIPAFSFEDKRSITVNIDDLEDIVFNQQLFHQLVLPAPTKEIVRVMVKSHVNGVDFDDFTKRSCPRFHIPGQRPLYTVTSGELGADSEDLERHLNCALDIAKAFRAVLLLDEADVFMEERSTKNISHNALVAVFLRLLEYYQGILILTTNRVKNIDDAFHSRIHMTLKYPNLGVEARGKIWQNFGEHIGGLELSEHEYHQLAQRELNGRQIKNVFGLCKALAADKGQEISIDLIMMVLDVMESQTPRLGTI</sequence>
<dbReference type="PANTHER" id="PTHR46411:SF3">
    <property type="entry name" value="AAA+ ATPASE DOMAIN-CONTAINING PROTEIN"/>
    <property type="match status" value="1"/>
</dbReference>
<dbReference type="EMBL" id="BSYA01000039">
    <property type="protein sequence ID" value="GMG27881.1"/>
    <property type="molecule type" value="Genomic_DNA"/>
</dbReference>
<dbReference type="Pfam" id="PF22942">
    <property type="entry name" value="DUF7025"/>
    <property type="match status" value="1"/>
</dbReference>
<feature type="domain" description="ATPase AAA-type core" evidence="2">
    <location>
        <begin position="545"/>
        <end position="625"/>
    </location>
</feature>
<dbReference type="PANTHER" id="PTHR46411">
    <property type="entry name" value="FAMILY ATPASE, PUTATIVE-RELATED"/>
    <property type="match status" value="1"/>
</dbReference>
<evidence type="ECO:0000313" key="5">
    <source>
        <dbReference type="Proteomes" id="UP001165205"/>
    </source>
</evidence>
<accession>A0AAN5BWA1</accession>
<evidence type="ECO:0000259" key="2">
    <source>
        <dbReference type="Pfam" id="PF00004"/>
    </source>
</evidence>
<dbReference type="Pfam" id="PF00004">
    <property type="entry name" value="AAA"/>
    <property type="match status" value="1"/>
</dbReference>
<dbReference type="GO" id="GO:0005524">
    <property type="term" value="F:ATP binding"/>
    <property type="evidence" value="ECO:0007669"/>
    <property type="project" value="InterPro"/>
</dbReference>
<dbReference type="InterPro" id="IPR027417">
    <property type="entry name" value="P-loop_NTPase"/>
</dbReference>
<reference evidence="4" key="1">
    <citation type="submission" date="2023-04" db="EMBL/GenBank/DDBJ databases">
        <title>Aspergillus oryzae NBRC 4228.</title>
        <authorList>
            <person name="Ichikawa N."/>
            <person name="Sato H."/>
            <person name="Tonouchi N."/>
        </authorList>
    </citation>
    <scope>NUCLEOTIDE SEQUENCE</scope>
    <source>
        <strain evidence="4">NBRC 4228</strain>
    </source>
</reference>
<dbReference type="GO" id="GO:0016887">
    <property type="term" value="F:ATP hydrolysis activity"/>
    <property type="evidence" value="ECO:0007669"/>
    <property type="project" value="InterPro"/>
</dbReference>
<dbReference type="SUPFAM" id="SSF52540">
    <property type="entry name" value="P-loop containing nucleoside triphosphate hydrolases"/>
    <property type="match status" value="1"/>
</dbReference>
<protein>
    <submittedName>
        <fullName evidence="4">Unnamed protein product</fullName>
    </submittedName>
</protein>
<dbReference type="Proteomes" id="UP001165205">
    <property type="component" value="Unassembled WGS sequence"/>
</dbReference>
<organism evidence="4 5">
    <name type="scientific">Aspergillus oryzae</name>
    <name type="common">Yellow koji mold</name>
    <dbReference type="NCBI Taxonomy" id="5062"/>
    <lineage>
        <taxon>Eukaryota</taxon>
        <taxon>Fungi</taxon>
        <taxon>Dikarya</taxon>
        <taxon>Ascomycota</taxon>
        <taxon>Pezizomycotina</taxon>
        <taxon>Eurotiomycetes</taxon>
        <taxon>Eurotiomycetidae</taxon>
        <taxon>Eurotiales</taxon>
        <taxon>Aspergillaceae</taxon>
        <taxon>Aspergillus</taxon>
        <taxon>Aspergillus subgen. Circumdati</taxon>
    </lineage>
</organism>
<gene>
    <name evidence="4" type="ORF">Aory04_000441900</name>
</gene>
<evidence type="ECO:0000259" key="3">
    <source>
        <dbReference type="Pfam" id="PF22942"/>
    </source>
</evidence>
<feature type="region of interest" description="Disordered" evidence="1">
    <location>
        <begin position="164"/>
        <end position="191"/>
    </location>
</feature>
<dbReference type="Gene3D" id="3.40.50.300">
    <property type="entry name" value="P-loop containing nucleotide triphosphate hydrolases"/>
    <property type="match status" value="1"/>
</dbReference>
<comment type="caution">
    <text evidence="4">The sequence shown here is derived from an EMBL/GenBank/DDBJ whole genome shotgun (WGS) entry which is preliminary data.</text>
</comment>
<dbReference type="InterPro" id="IPR054289">
    <property type="entry name" value="DUF7025"/>
</dbReference>
<dbReference type="InterPro" id="IPR003959">
    <property type="entry name" value="ATPase_AAA_core"/>
</dbReference>
<evidence type="ECO:0000256" key="1">
    <source>
        <dbReference type="SAM" id="MobiDB-lite"/>
    </source>
</evidence>
<feature type="domain" description="DUF7025" evidence="3">
    <location>
        <begin position="307"/>
        <end position="380"/>
    </location>
</feature>
<proteinExistence type="predicted"/>
<evidence type="ECO:0000313" key="4">
    <source>
        <dbReference type="EMBL" id="GMG27881.1"/>
    </source>
</evidence>
<name>A0AAN5BWA1_ASPOZ</name>
<dbReference type="AlphaFoldDB" id="A0AAN5BWA1"/>